<feature type="non-terminal residue" evidence="1">
    <location>
        <position position="53"/>
    </location>
</feature>
<sequence>MLGLEYDSRMLAGTDVFGNKEPFVVFADRSWISQNGKYNASTGEYTAFKGAKG</sequence>
<dbReference type="GO" id="GO:0016740">
    <property type="term" value="F:transferase activity"/>
    <property type="evidence" value="ECO:0007669"/>
    <property type="project" value="UniProtKB-KW"/>
</dbReference>
<gene>
    <name evidence="1" type="ORF">LEA_16135</name>
</gene>
<protein>
    <submittedName>
        <fullName evidence="1">Phosphoglycerol transferase</fullName>
    </submittedName>
</protein>
<comment type="caution">
    <text evidence="1">The sequence shown here is derived from an EMBL/GenBank/DDBJ whole genome shotgun (WGS) entry which is preliminary data.</text>
</comment>
<accession>K1T321</accession>
<dbReference type="AlphaFoldDB" id="K1T321"/>
<dbReference type="Gene3D" id="3.30.1120.170">
    <property type="match status" value="1"/>
</dbReference>
<evidence type="ECO:0000313" key="1">
    <source>
        <dbReference type="EMBL" id="EKC53891.1"/>
    </source>
</evidence>
<organism evidence="1">
    <name type="scientific">human gut metagenome</name>
    <dbReference type="NCBI Taxonomy" id="408170"/>
    <lineage>
        <taxon>unclassified sequences</taxon>
        <taxon>metagenomes</taxon>
        <taxon>organismal metagenomes</taxon>
    </lineage>
</organism>
<dbReference type="InterPro" id="IPR017850">
    <property type="entry name" value="Alkaline_phosphatase_core_sf"/>
</dbReference>
<proteinExistence type="predicted"/>
<name>K1T321_9ZZZZ</name>
<dbReference type="EMBL" id="AJWY01011023">
    <property type="protein sequence ID" value="EKC53891.1"/>
    <property type="molecule type" value="Genomic_DNA"/>
</dbReference>
<dbReference type="Gene3D" id="3.40.720.10">
    <property type="entry name" value="Alkaline Phosphatase, subunit A"/>
    <property type="match status" value="1"/>
</dbReference>
<keyword evidence="1" id="KW-0808">Transferase</keyword>
<reference evidence="1" key="1">
    <citation type="journal article" date="2013" name="Environ. Microbiol.">
        <title>Microbiota from the distal guts of lean and obese adolescents exhibit partial functional redundancy besides clear differences in community structure.</title>
        <authorList>
            <person name="Ferrer M."/>
            <person name="Ruiz A."/>
            <person name="Lanza F."/>
            <person name="Haange S.B."/>
            <person name="Oberbach A."/>
            <person name="Till H."/>
            <person name="Bargiela R."/>
            <person name="Campoy C."/>
            <person name="Segura M.T."/>
            <person name="Richter M."/>
            <person name="von Bergen M."/>
            <person name="Seifert J."/>
            <person name="Suarez A."/>
        </authorList>
    </citation>
    <scope>NUCLEOTIDE SEQUENCE</scope>
</reference>